<accession>A0A4Y7SNM5</accession>
<dbReference type="EMBL" id="QPFP01000080">
    <property type="protein sequence ID" value="TEB23258.1"/>
    <property type="molecule type" value="Genomic_DNA"/>
</dbReference>
<name>A0A4Y7SNM5_COPMI</name>
<comment type="caution">
    <text evidence="1">The sequence shown here is derived from an EMBL/GenBank/DDBJ whole genome shotgun (WGS) entry which is preliminary data.</text>
</comment>
<evidence type="ECO:0000313" key="1">
    <source>
        <dbReference type="EMBL" id="TEB23258.1"/>
    </source>
</evidence>
<evidence type="ECO:0000313" key="2">
    <source>
        <dbReference type="Proteomes" id="UP000298030"/>
    </source>
</evidence>
<dbReference type="AlphaFoldDB" id="A0A4Y7SNM5"/>
<reference evidence="1 2" key="1">
    <citation type="journal article" date="2019" name="Nat. Ecol. Evol.">
        <title>Megaphylogeny resolves global patterns of mushroom evolution.</title>
        <authorList>
            <person name="Varga T."/>
            <person name="Krizsan K."/>
            <person name="Foldi C."/>
            <person name="Dima B."/>
            <person name="Sanchez-Garcia M."/>
            <person name="Sanchez-Ramirez S."/>
            <person name="Szollosi G.J."/>
            <person name="Szarkandi J.G."/>
            <person name="Papp V."/>
            <person name="Albert L."/>
            <person name="Andreopoulos W."/>
            <person name="Angelini C."/>
            <person name="Antonin V."/>
            <person name="Barry K.W."/>
            <person name="Bougher N.L."/>
            <person name="Buchanan P."/>
            <person name="Buyck B."/>
            <person name="Bense V."/>
            <person name="Catcheside P."/>
            <person name="Chovatia M."/>
            <person name="Cooper J."/>
            <person name="Damon W."/>
            <person name="Desjardin D."/>
            <person name="Finy P."/>
            <person name="Geml J."/>
            <person name="Haridas S."/>
            <person name="Hughes K."/>
            <person name="Justo A."/>
            <person name="Karasinski D."/>
            <person name="Kautmanova I."/>
            <person name="Kiss B."/>
            <person name="Kocsube S."/>
            <person name="Kotiranta H."/>
            <person name="LaButti K.M."/>
            <person name="Lechner B.E."/>
            <person name="Liimatainen K."/>
            <person name="Lipzen A."/>
            <person name="Lukacs Z."/>
            <person name="Mihaltcheva S."/>
            <person name="Morgado L.N."/>
            <person name="Niskanen T."/>
            <person name="Noordeloos M.E."/>
            <person name="Ohm R.A."/>
            <person name="Ortiz-Santana B."/>
            <person name="Ovrebo C."/>
            <person name="Racz N."/>
            <person name="Riley R."/>
            <person name="Savchenko A."/>
            <person name="Shiryaev A."/>
            <person name="Soop K."/>
            <person name="Spirin V."/>
            <person name="Szebenyi C."/>
            <person name="Tomsovsky M."/>
            <person name="Tulloss R.E."/>
            <person name="Uehling J."/>
            <person name="Grigoriev I.V."/>
            <person name="Vagvolgyi C."/>
            <person name="Papp T."/>
            <person name="Martin F.M."/>
            <person name="Miettinen O."/>
            <person name="Hibbett D.S."/>
            <person name="Nagy L.G."/>
        </authorList>
    </citation>
    <scope>NUCLEOTIDE SEQUENCE [LARGE SCALE GENOMIC DNA]</scope>
    <source>
        <strain evidence="1 2">FP101781</strain>
    </source>
</reference>
<proteinExistence type="predicted"/>
<gene>
    <name evidence="1" type="ORF">FA13DRAFT_1452971</name>
</gene>
<dbReference type="Proteomes" id="UP000298030">
    <property type="component" value="Unassembled WGS sequence"/>
</dbReference>
<keyword evidence="2" id="KW-1185">Reference proteome</keyword>
<protein>
    <submittedName>
        <fullName evidence="1">Uncharacterized protein</fullName>
    </submittedName>
</protein>
<organism evidence="1 2">
    <name type="scientific">Coprinellus micaceus</name>
    <name type="common">Glistening ink-cap mushroom</name>
    <name type="synonym">Coprinus micaceus</name>
    <dbReference type="NCBI Taxonomy" id="71717"/>
    <lineage>
        <taxon>Eukaryota</taxon>
        <taxon>Fungi</taxon>
        <taxon>Dikarya</taxon>
        <taxon>Basidiomycota</taxon>
        <taxon>Agaricomycotina</taxon>
        <taxon>Agaricomycetes</taxon>
        <taxon>Agaricomycetidae</taxon>
        <taxon>Agaricales</taxon>
        <taxon>Agaricineae</taxon>
        <taxon>Psathyrellaceae</taxon>
        <taxon>Coprinellus</taxon>
    </lineage>
</organism>
<sequence length="122" mass="13774">MAAHSQVSGTSKLATFSDLPNELLAKILCQEDEPKTKRRLLELRWVSRAVDEVIGHRVVEYLKLPKDAQQVEAMLASGPSSFDTATRTLHIEVRHYDPGDSTKWQALTFLIERMKGIQAIRS</sequence>